<feature type="compositionally biased region" description="Polar residues" evidence="1">
    <location>
        <begin position="1"/>
        <end position="18"/>
    </location>
</feature>
<dbReference type="AlphaFoldDB" id="A0AAV6JIB1"/>
<feature type="compositionally biased region" description="Polar residues" evidence="1">
    <location>
        <begin position="618"/>
        <end position="639"/>
    </location>
</feature>
<comment type="caution">
    <text evidence="2">The sequence shown here is derived from an EMBL/GenBank/DDBJ whole genome shotgun (WGS) entry which is preliminary data.</text>
</comment>
<protein>
    <submittedName>
        <fullName evidence="2">Uncharacterized protein</fullName>
    </submittedName>
</protein>
<dbReference type="GO" id="GO:0031490">
    <property type="term" value="F:chromatin DNA binding"/>
    <property type="evidence" value="ECO:0007669"/>
    <property type="project" value="InterPro"/>
</dbReference>
<evidence type="ECO:0000313" key="3">
    <source>
        <dbReference type="Proteomes" id="UP000823749"/>
    </source>
</evidence>
<feature type="compositionally biased region" description="Polar residues" evidence="1">
    <location>
        <begin position="27"/>
        <end position="43"/>
    </location>
</feature>
<dbReference type="GO" id="GO:0003713">
    <property type="term" value="F:transcription coactivator activity"/>
    <property type="evidence" value="ECO:0007669"/>
    <property type="project" value="InterPro"/>
</dbReference>
<feature type="region of interest" description="Disordered" evidence="1">
    <location>
        <begin position="617"/>
        <end position="645"/>
    </location>
</feature>
<dbReference type="EMBL" id="JACTNZ010000007">
    <property type="protein sequence ID" value="KAG5539294.1"/>
    <property type="molecule type" value="Genomic_DNA"/>
</dbReference>
<feature type="region of interest" description="Disordered" evidence="1">
    <location>
        <begin position="1"/>
        <end position="43"/>
    </location>
</feature>
<dbReference type="PANTHER" id="PTHR33137">
    <property type="entry name" value="MEDIATOR OF RNA POLYMERASE II TRANSCRIPTION SUBUNIT 15A-RELATED"/>
    <property type="match status" value="1"/>
</dbReference>
<organism evidence="2 3">
    <name type="scientific">Rhododendron griersonianum</name>
    <dbReference type="NCBI Taxonomy" id="479676"/>
    <lineage>
        <taxon>Eukaryota</taxon>
        <taxon>Viridiplantae</taxon>
        <taxon>Streptophyta</taxon>
        <taxon>Embryophyta</taxon>
        <taxon>Tracheophyta</taxon>
        <taxon>Spermatophyta</taxon>
        <taxon>Magnoliopsida</taxon>
        <taxon>eudicotyledons</taxon>
        <taxon>Gunneridae</taxon>
        <taxon>Pentapetalae</taxon>
        <taxon>asterids</taxon>
        <taxon>Ericales</taxon>
        <taxon>Ericaceae</taxon>
        <taxon>Ericoideae</taxon>
        <taxon>Rhodoreae</taxon>
        <taxon>Rhododendron</taxon>
    </lineage>
</organism>
<accession>A0AAV6JIB1</accession>
<sequence length="1007" mass="111863">MVNKNTNAENSSIPQNAEGNRGGRVLSSKNTVSSRKQQQVQDAEQYEYKQQNQLLKPNCNPRNIPHSVIKTEILSQEQQPIFLSQRQQPVMQPSSVMQSAPSSAFHQNPQQNPIYDKKGKQKLQQPILPLKQQFSNATNSRDENNSRSNVYLLGHQNNASSLSSQFRNSSMYNTEKTIYRGPQAEVMVQQQSQRMEANSLPHNQQLLYQIQAQQANLQSQPNPLQQGKSVPPLGSLLLPQHLFEQQKQASESQSNFPVVSSNLKISSSEHGGRSIDTHNIDFDFISMLQIQTYKDLYVPNLNVMYRKISSIIQEMDSVPRHPRMAEYEKCKALGTACKTAHNLLHLPKSQMSPSVERSLHDFEEFVNKVLRRYFKPKRSISSLQQEQPPPHDVQSVQRLRPQFQNPEVQSNGNQTNPLLQSMSSHPSVTEMEKKKAKSIMQDSKVSSQGPIQQPGNNFDAERGNVVGLSLQNPGNTSSSRSVGNVPQRTINHLELSSNTSQNMCVLQQNEQQMMKSQLAKRQPQQRQMTKQSVQQTEAHQIRQLHLNDVNNVKVRQGIGFKEGSFLQNHSAGKLSVSNPHILRSGPPSPQLIQASSPQVPQLYSPQFDQKILHMPFANSGSRLNSPNSRSVGPSPSTSIGPFLTKGDPSKLTSAVSSLASSGDVELKESSSKLPLHTSYVISTPGLSPSYLLGESDGLDGNKNQVSATDFYESRLTEEPIQRLVKAVRSLSYKSLRASISDMESVVRLVDSAAASKPGNGSRSAIGEDLAGVAIQGEKLDWNSRKMKMRRHIGAVQSNICASSSKTDSFKQLTDPEKCDESTATSYNKRPRGEVKCTLAQEIREINRRLVDTVVDISEEEVNSTCGTPASEGTIVRCSFNAVTINPDMTSEHASAIMSLLSPLLLLVPRNYPDCSPILLDKLPAEVSAGCEDLLGKAKSKLYVIMRNLLQPMSVEEIAKSWDVCAREVITDYAQQNGGGNFSSTYGTWEKHLSSTFGTWEKHFNMPI</sequence>
<dbReference type="Proteomes" id="UP000823749">
    <property type="component" value="Chromosome 7"/>
</dbReference>
<evidence type="ECO:0000313" key="2">
    <source>
        <dbReference type="EMBL" id="KAG5539294.1"/>
    </source>
</evidence>
<reference evidence="2" key="1">
    <citation type="submission" date="2020-08" db="EMBL/GenBank/DDBJ databases">
        <title>Plant Genome Project.</title>
        <authorList>
            <person name="Zhang R.-G."/>
        </authorList>
    </citation>
    <scope>NUCLEOTIDE SEQUENCE</scope>
    <source>
        <strain evidence="2">WSP0</strain>
        <tissue evidence="2">Leaf</tissue>
    </source>
</reference>
<name>A0AAV6JIB1_9ERIC</name>
<dbReference type="PANTHER" id="PTHR33137:SF44">
    <property type="entry name" value="MEDIATOR COMPLEX SUBUNIT 15 KIX DOMAIN-CONTAINING PROTEIN"/>
    <property type="match status" value="1"/>
</dbReference>
<feature type="region of interest" description="Disordered" evidence="1">
    <location>
        <begin position="86"/>
        <end position="123"/>
    </location>
</feature>
<proteinExistence type="predicted"/>
<dbReference type="InterPro" id="IPR044661">
    <property type="entry name" value="MED15a/b/c-like"/>
</dbReference>
<gene>
    <name evidence="2" type="ORF">RHGRI_019755</name>
</gene>
<evidence type="ECO:0000256" key="1">
    <source>
        <dbReference type="SAM" id="MobiDB-lite"/>
    </source>
</evidence>
<keyword evidence="3" id="KW-1185">Reference proteome</keyword>
<feature type="compositionally biased region" description="Polar residues" evidence="1">
    <location>
        <begin position="86"/>
        <end position="113"/>
    </location>
</feature>